<evidence type="ECO:0000313" key="2">
    <source>
        <dbReference type="Proteomes" id="UP001055117"/>
    </source>
</evidence>
<organism evidence="1 2">
    <name type="scientific">Methylobacterium cerastii</name>
    <dbReference type="NCBI Taxonomy" id="932741"/>
    <lineage>
        <taxon>Bacteria</taxon>
        <taxon>Pseudomonadati</taxon>
        <taxon>Pseudomonadota</taxon>
        <taxon>Alphaproteobacteria</taxon>
        <taxon>Hyphomicrobiales</taxon>
        <taxon>Methylobacteriaceae</taxon>
        <taxon>Methylobacterium</taxon>
    </lineage>
</organism>
<evidence type="ECO:0000313" key="1">
    <source>
        <dbReference type="EMBL" id="GJD43044.1"/>
    </source>
</evidence>
<keyword evidence="2" id="KW-1185">Reference proteome</keyword>
<dbReference type="EMBL" id="BPQG01000008">
    <property type="protein sequence ID" value="GJD43044.1"/>
    <property type="molecule type" value="Genomic_DNA"/>
</dbReference>
<dbReference type="Proteomes" id="UP001055117">
    <property type="component" value="Unassembled WGS sequence"/>
</dbReference>
<reference evidence="1 2" key="1">
    <citation type="journal article" date="2021" name="Front. Microbiol.">
        <title>Comprehensive Comparative Genomics and Phenotyping of Methylobacterium Species.</title>
        <authorList>
            <person name="Alessa O."/>
            <person name="Ogura Y."/>
            <person name="Fujitani Y."/>
            <person name="Takami H."/>
            <person name="Hayashi T."/>
            <person name="Sahin N."/>
            <person name="Tani A."/>
        </authorList>
    </citation>
    <scope>NUCLEOTIDE SEQUENCE [LARGE SCALE GENOMIC DNA]</scope>
    <source>
        <strain evidence="1 2">DSM 23679</strain>
    </source>
</reference>
<name>A0ABQ4QD88_9HYPH</name>
<protein>
    <submittedName>
        <fullName evidence="1">Uncharacterized protein</fullName>
    </submittedName>
</protein>
<comment type="caution">
    <text evidence="1">The sequence shown here is derived from an EMBL/GenBank/DDBJ whole genome shotgun (WGS) entry which is preliminary data.</text>
</comment>
<sequence>MDVKEAVSKAKDYVATVFDAEQPKNIGLEEIRFDDALNQWLITVGFSRPWDASKPLVTALGRDLDLKRSYKVVHLKDDDGRVVSVTDRRVEP</sequence>
<dbReference type="RefSeq" id="WP_147751023.1">
    <property type="nucleotide sequence ID" value="NZ_BPQG01000008.1"/>
</dbReference>
<accession>A0ABQ4QD88</accession>
<gene>
    <name evidence="1" type="ORF">AFCDBAGC_0886</name>
</gene>
<proteinExistence type="predicted"/>